<dbReference type="PATRIC" id="fig|288681.22.peg.5845"/>
<organism evidence="1 2">
    <name type="scientific">Bacillus cereus (strain ZK / E33L)</name>
    <dbReference type="NCBI Taxonomy" id="288681"/>
    <lineage>
        <taxon>Bacteria</taxon>
        <taxon>Bacillati</taxon>
        <taxon>Bacillota</taxon>
        <taxon>Bacilli</taxon>
        <taxon>Bacillales</taxon>
        <taxon>Bacillaceae</taxon>
        <taxon>Bacillus</taxon>
        <taxon>Bacillus cereus group</taxon>
    </lineage>
</organism>
<geneLocation type="plasmid" evidence="1 2">
    <name>pE33L466</name>
</geneLocation>
<dbReference type="AlphaFoldDB" id="Q4V111"/>
<gene>
    <name evidence="1" type="ordered locus">pE33L466_0463</name>
</gene>
<name>Q4V111_BACCZ</name>
<accession>Q4V111</accession>
<keyword evidence="1" id="KW-0614">Plasmid</keyword>
<evidence type="ECO:0000313" key="1">
    <source>
        <dbReference type="EMBL" id="AAY60596.1"/>
    </source>
</evidence>
<protein>
    <submittedName>
        <fullName evidence="1">Uncharacterized protein</fullName>
    </submittedName>
</protein>
<dbReference type="EMBL" id="CP000040">
    <property type="protein sequence ID" value="AAY60596.1"/>
    <property type="molecule type" value="Genomic_DNA"/>
</dbReference>
<reference evidence="2" key="1">
    <citation type="journal article" date="2006" name="J. Bacteriol.">
        <title>Pathogenomic sequence analysis of Bacillus cereus and Bacillus thuringiensis isolates closely related to Bacillus anthracis.</title>
        <authorList>
            <person name="Han C.S."/>
            <person name="Xie G."/>
            <person name="Challacombe J.F."/>
            <person name="Altherr M.R."/>
            <person name="Bhotika S.S."/>
            <person name="Brown N."/>
            <person name="Bruce D."/>
            <person name="Campbell C.S."/>
            <person name="Campbell M.L."/>
            <person name="Chen J."/>
            <person name="Chertkov O."/>
            <person name="Cleland C."/>
            <person name="Dimitrijevic M."/>
            <person name="Doggett N.A."/>
            <person name="Fawcett J.J."/>
            <person name="Glavina T."/>
            <person name="Goodwin L.A."/>
            <person name="Green L.D."/>
            <person name="Hill K.K."/>
            <person name="Hitchcock P."/>
            <person name="Jackson P.J."/>
            <person name="Keim P."/>
            <person name="Kewalramani A.R."/>
            <person name="Longmire J."/>
            <person name="Lucas S."/>
            <person name="Malfatti S."/>
            <person name="McMurry K."/>
            <person name="Meincke L.J."/>
            <person name="Misra M."/>
            <person name="Moseman B.L."/>
            <person name="Mundt M."/>
            <person name="Munk A.C."/>
            <person name="Okinaka R.T."/>
            <person name="Parson-Quintana B."/>
            <person name="Reilly L.P."/>
            <person name="Richardson P."/>
            <person name="Robinson D.L."/>
            <person name="Rubin E."/>
            <person name="Saunders E."/>
            <person name="Tapia R."/>
            <person name="Tesmer J.G."/>
            <person name="Thayer N."/>
            <person name="Thompson L.S."/>
            <person name="Tice H."/>
            <person name="Ticknor L.O."/>
            <person name="Wills P.L."/>
            <person name="Brettin T.S."/>
            <person name="Gilna P."/>
        </authorList>
    </citation>
    <scope>NUCLEOTIDE SEQUENCE [LARGE SCALE GENOMIC DNA]</scope>
    <source>
        <strain evidence="2">ZK / E33L</strain>
        <plasmid evidence="2">pE33L466</plasmid>
    </source>
</reference>
<proteinExistence type="predicted"/>
<dbReference type="Proteomes" id="UP000002612">
    <property type="component" value="Plasmid pE33L466"/>
</dbReference>
<evidence type="ECO:0000313" key="2">
    <source>
        <dbReference type="Proteomes" id="UP000002612"/>
    </source>
</evidence>
<sequence length="70" mass="8330">MYVKRVDIEMESTIERRRDIQKLAHELWCKLDTAEEHSVLHNDEGVMNENEMKIYDALENYLKAEGIFST</sequence>
<dbReference type="KEGG" id="bcz:pE33L466_0463"/>